<evidence type="ECO:0000313" key="2">
    <source>
        <dbReference type="EMBL" id="MBU3806106.1"/>
    </source>
</evidence>
<feature type="region of interest" description="Disordered" evidence="1">
    <location>
        <begin position="47"/>
        <end position="67"/>
    </location>
</feature>
<proteinExistence type="predicted"/>
<protein>
    <submittedName>
        <fullName evidence="2">Uncharacterized protein</fullName>
    </submittedName>
</protein>
<reference evidence="2" key="2">
    <citation type="submission" date="2021-04" db="EMBL/GenBank/DDBJ databases">
        <authorList>
            <person name="Gilroy R."/>
        </authorList>
    </citation>
    <scope>NUCLEOTIDE SEQUENCE</scope>
    <source>
        <strain evidence="2">B5_2728</strain>
    </source>
</reference>
<dbReference type="Proteomes" id="UP000713596">
    <property type="component" value="Unassembled WGS sequence"/>
</dbReference>
<reference evidence="2" key="1">
    <citation type="journal article" date="2021" name="PeerJ">
        <title>Extensive microbial diversity within the chicken gut microbiome revealed by metagenomics and culture.</title>
        <authorList>
            <person name="Gilroy R."/>
            <person name="Ravi A."/>
            <person name="Getino M."/>
            <person name="Pursley I."/>
            <person name="Horton D.L."/>
            <person name="Alikhan N.F."/>
            <person name="Baker D."/>
            <person name="Gharbi K."/>
            <person name="Hall N."/>
            <person name="Watson M."/>
            <person name="Adriaenssens E.M."/>
            <person name="Foster-Nyarko E."/>
            <person name="Jarju S."/>
            <person name="Secka A."/>
            <person name="Antonio M."/>
            <person name="Oren A."/>
            <person name="Chaudhuri R.R."/>
            <person name="La Ragione R."/>
            <person name="Hildebrand F."/>
            <person name="Pallen M.J."/>
        </authorList>
    </citation>
    <scope>NUCLEOTIDE SEQUENCE</scope>
    <source>
        <strain evidence="2">B5_2728</strain>
    </source>
</reference>
<accession>A0A948T2N0</accession>
<dbReference type="AlphaFoldDB" id="A0A948T2N0"/>
<evidence type="ECO:0000313" key="3">
    <source>
        <dbReference type="Proteomes" id="UP000713596"/>
    </source>
</evidence>
<name>A0A948T2N0_9FIRM</name>
<sequence length="67" mass="7693">MKDSYEDILHLPHHVSKTRKPMSMEDRAAQFSPFAALTGYDGVIKETARKAQEQQEEAEKGEEYHAE</sequence>
<organism evidence="2 3">
    <name type="scientific">Candidatus Allofournierella pullistercoris</name>
    <dbReference type="NCBI Taxonomy" id="2838597"/>
    <lineage>
        <taxon>Bacteria</taxon>
        <taxon>Bacillati</taxon>
        <taxon>Bacillota</taxon>
        <taxon>Clostridia</taxon>
        <taxon>Eubacteriales</taxon>
        <taxon>Oscillospiraceae</taxon>
        <taxon>Allofournierella</taxon>
    </lineage>
</organism>
<evidence type="ECO:0000256" key="1">
    <source>
        <dbReference type="SAM" id="MobiDB-lite"/>
    </source>
</evidence>
<gene>
    <name evidence="2" type="ORF">H9882_04365</name>
</gene>
<dbReference type="EMBL" id="JAHLFP010000035">
    <property type="protein sequence ID" value="MBU3806106.1"/>
    <property type="molecule type" value="Genomic_DNA"/>
</dbReference>
<comment type="caution">
    <text evidence="2">The sequence shown here is derived from an EMBL/GenBank/DDBJ whole genome shotgun (WGS) entry which is preliminary data.</text>
</comment>